<keyword evidence="4" id="KW-1185">Reference proteome</keyword>
<dbReference type="Pfam" id="PF13469">
    <property type="entry name" value="Sulfotransfer_3"/>
    <property type="match status" value="1"/>
</dbReference>
<evidence type="ECO:0000313" key="4">
    <source>
        <dbReference type="Proteomes" id="UP000184211"/>
    </source>
</evidence>
<protein>
    <submittedName>
        <fullName evidence="3">Tetratricopeptide repeat-containing protein</fullName>
    </submittedName>
</protein>
<dbReference type="EMBL" id="FQWM01000006">
    <property type="protein sequence ID" value="SHH53762.1"/>
    <property type="molecule type" value="Genomic_DNA"/>
</dbReference>
<keyword evidence="1" id="KW-0808">Transferase</keyword>
<feature type="repeat" description="TPR" evidence="2">
    <location>
        <begin position="123"/>
        <end position="156"/>
    </location>
</feature>
<dbReference type="InterPro" id="IPR011990">
    <property type="entry name" value="TPR-like_helical_dom_sf"/>
</dbReference>
<evidence type="ECO:0000256" key="2">
    <source>
        <dbReference type="PROSITE-ProRule" id="PRU00339"/>
    </source>
</evidence>
<keyword evidence="2" id="KW-0802">TPR repeat</keyword>
<dbReference type="InterPro" id="IPR019734">
    <property type="entry name" value="TPR_rpt"/>
</dbReference>
<sequence>MAASLSVEKSLTQARQAAKKQDWLTAVTLNQAVLERFPKNKKAAKALAEMRVVATEGLFQRAQVAEQQDDWPAAITHLRAAFYLAPTHPQVACALAKCLLEDDQAVEALKVCDDILAISADLPRALILRGQALHELNRPDEAVQVLEKARVLTPDDTIIYRLLGAVAQSQGELETAEQHFEAGLQVDPMDVGLLRHISVVKRKVDASDPLIAQMRQAIAKLGKDNPRSAYVQFALFDLLHKCKDHAAAFSHLQQGNALLAKTTPYDFRSEAIAGAYAKSLFPEPIPESGTEPDTRFIFVTGLPRTGTTLTERILARDANVQACGELNILRAAVIQQMQTLQAKGQAQLSAQDIQALRDLLLSEFDSLSDGRPVMVDKMPLNFRWIGFIAAALPEARIVHMSRDPRAVAWSLYRQVFKGRAQGFVNSFDDIARFMIYHRDLMQHWNKVCGDRVFDLGYGALVNEPIASTKALAEATRLTWSEDWLTPEKATNHVRTASAVQVTQPVYKDSDQGWRVYEAELAPMLKALTTAGLI</sequence>
<dbReference type="SUPFAM" id="SSF52540">
    <property type="entry name" value="P-loop containing nucleoside triphosphate hydrolases"/>
    <property type="match status" value="1"/>
</dbReference>
<accession>A0A1M5TSK1</accession>
<dbReference type="Gene3D" id="1.25.40.10">
    <property type="entry name" value="Tetratricopeptide repeat domain"/>
    <property type="match status" value="1"/>
</dbReference>
<dbReference type="PANTHER" id="PTHR12788">
    <property type="entry name" value="PROTEIN-TYROSINE SULFOTRANSFERASE 2"/>
    <property type="match status" value="1"/>
</dbReference>
<dbReference type="AlphaFoldDB" id="A0A1M5TSK1"/>
<proteinExistence type="predicted"/>
<dbReference type="PROSITE" id="PS50005">
    <property type="entry name" value="TPR"/>
    <property type="match status" value="2"/>
</dbReference>
<feature type="repeat" description="TPR" evidence="2">
    <location>
        <begin position="157"/>
        <end position="190"/>
    </location>
</feature>
<dbReference type="PANTHER" id="PTHR12788:SF10">
    <property type="entry name" value="PROTEIN-TYROSINE SULFOTRANSFERASE"/>
    <property type="match status" value="1"/>
</dbReference>
<dbReference type="SMART" id="SM00028">
    <property type="entry name" value="TPR"/>
    <property type="match status" value="4"/>
</dbReference>
<dbReference type="OrthoDB" id="9800698at2"/>
<dbReference type="SUPFAM" id="SSF48452">
    <property type="entry name" value="TPR-like"/>
    <property type="match status" value="1"/>
</dbReference>
<dbReference type="Gene3D" id="3.40.50.300">
    <property type="entry name" value="P-loop containing nucleotide triphosphate hydrolases"/>
    <property type="match status" value="1"/>
</dbReference>
<dbReference type="InterPro" id="IPR027417">
    <property type="entry name" value="P-loop_NTPase"/>
</dbReference>
<dbReference type="GO" id="GO:0008476">
    <property type="term" value="F:protein-tyrosine sulfotransferase activity"/>
    <property type="evidence" value="ECO:0007669"/>
    <property type="project" value="InterPro"/>
</dbReference>
<dbReference type="Proteomes" id="UP000184211">
    <property type="component" value="Unassembled WGS sequence"/>
</dbReference>
<dbReference type="InterPro" id="IPR026634">
    <property type="entry name" value="TPST-like"/>
</dbReference>
<dbReference type="Pfam" id="PF14559">
    <property type="entry name" value="TPR_19"/>
    <property type="match status" value="1"/>
</dbReference>
<dbReference type="STRING" id="870908.SAMN04488044_2688"/>
<gene>
    <name evidence="3" type="ORF">SAMN04488044_2688</name>
</gene>
<organism evidence="3 4">
    <name type="scientific">Cognatishimia maritima</name>
    <dbReference type="NCBI Taxonomy" id="870908"/>
    <lineage>
        <taxon>Bacteria</taxon>
        <taxon>Pseudomonadati</taxon>
        <taxon>Pseudomonadota</taxon>
        <taxon>Alphaproteobacteria</taxon>
        <taxon>Rhodobacterales</taxon>
        <taxon>Paracoccaceae</taxon>
        <taxon>Cognatishimia</taxon>
    </lineage>
</organism>
<evidence type="ECO:0000313" key="3">
    <source>
        <dbReference type="EMBL" id="SHH53762.1"/>
    </source>
</evidence>
<name>A0A1M5TSK1_9RHOB</name>
<dbReference type="RefSeq" id="WP_072793550.1">
    <property type="nucleotide sequence ID" value="NZ_FQWM01000006.1"/>
</dbReference>
<evidence type="ECO:0000256" key="1">
    <source>
        <dbReference type="ARBA" id="ARBA00022679"/>
    </source>
</evidence>
<reference evidence="4" key="1">
    <citation type="submission" date="2016-11" db="EMBL/GenBank/DDBJ databases">
        <authorList>
            <person name="Varghese N."/>
            <person name="Submissions S."/>
        </authorList>
    </citation>
    <scope>NUCLEOTIDE SEQUENCE [LARGE SCALE GENOMIC DNA]</scope>
    <source>
        <strain evidence="4">DSM 28223</strain>
    </source>
</reference>